<comment type="caution">
    <text evidence="2">The sequence shown here is derived from an EMBL/GenBank/DDBJ whole genome shotgun (WGS) entry which is preliminary data.</text>
</comment>
<dbReference type="InterPro" id="IPR052200">
    <property type="entry name" value="Protoporphyrinogen_IX_DH"/>
</dbReference>
<dbReference type="AlphaFoldDB" id="A0AAP3Q5D8"/>
<dbReference type="PANTHER" id="PTHR38030:SF2">
    <property type="entry name" value="PROTOPORPHYRINOGEN IX DEHYDROGENASE [QUINONE]"/>
    <property type="match status" value="1"/>
</dbReference>
<evidence type="ECO:0000313" key="3">
    <source>
        <dbReference type="Proteomes" id="UP001212823"/>
    </source>
</evidence>
<reference evidence="2" key="1">
    <citation type="submission" date="2023-01" db="EMBL/GenBank/DDBJ databases">
        <title>Human gut microbiome strain richness.</title>
        <authorList>
            <person name="Chen-Liaw A."/>
        </authorList>
    </citation>
    <scope>NUCLEOTIDE SEQUENCE</scope>
    <source>
        <strain evidence="2">1001283st1_D2_1001283B150209_150212</strain>
    </source>
</reference>
<evidence type="ECO:0000259" key="1">
    <source>
        <dbReference type="Pfam" id="PF12724"/>
    </source>
</evidence>
<gene>
    <name evidence="2" type="ORF">PNE45_15290</name>
</gene>
<dbReference type="SUPFAM" id="SSF52218">
    <property type="entry name" value="Flavoproteins"/>
    <property type="match status" value="1"/>
</dbReference>
<feature type="domain" description="Flavodoxin" evidence="1">
    <location>
        <begin position="5"/>
        <end position="82"/>
    </location>
</feature>
<organism evidence="2 3">
    <name type="scientific">Agathobacter rectalis</name>
    <dbReference type="NCBI Taxonomy" id="39491"/>
    <lineage>
        <taxon>Bacteria</taxon>
        <taxon>Bacillati</taxon>
        <taxon>Bacillota</taxon>
        <taxon>Clostridia</taxon>
        <taxon>Lachnospirales</taxon>
        <taxon>Lachnospiraceae</taxon>
        <taxon>Agathobacter</taxon>
    </lineage>
</organism>
<dbReference type="GO" id="GO:0006783">
    <property type="term" value="P:heme biosynthetic process"/>
    <property type="evidence" value="ECO:0007669"/>
    <property type="project" value="TreeGrafter"/>
</dbReference>
<dbReference type="Pfam" id="PF12724">
    <property type="entry name" value="Flavodoxin_5"/>
    <property type="match status" value="1"/>
</dbReference>
<name>A0AAP3Q5D8_9FIRM</name>
<dbReference type="InterPro" id="IPR029039">
    <property type="entry name" value="Flavoprotein-like_sf"/>
</dbReference>
<dbReference type="GO" id="GO:0070819">
    <property type="term" value="F:menaquinone-dependent protoporphyrinogen oxidase activity"/>
    <property type="evidence" value="ECO:0007669"/>
    <property type="project" value="TreeGrafter"/>
</dbReference>
<dbReference type="PANTHER" id="PTHR38030">
    <property type="entry name" value="PROTOPORPHYRINOGEN IX DEHYDROGENASE [MENAQUINONE]"/>
    <property type="match status" value="1"/>
</dbReference>
<accession>A0AAP3Q5D8</accession>
<proteinExistence type="predicted"/>
<dbReference type="EMBL" id="JAQLYE010000051">
    <property type="protein sequence ID" value="MDB8019371.1"/>
    <property type="molecule type" value="Genomic_DNA"/>
</dbReference>
<dbReference type="GO" id="GO:0010181">
    <property type="term" value="F:FMN binding"/>
    <property type="evidence" value="ECO:0007669"/>
    <property type="project" value="TreeGrafter"/>
</dbReference>
<dbReference type="Gene3D" id="3.40.50.360">
    <property type="match status" value="1"/>
</dbReference>
<dbReference type="Proteomes" id="UP001212823">
    <property type="component" value="Unassembled WGS sequence"/>
</dbReference>
<protein>
    <submittedName>
        <fullName evidence="2">Flavodoxin family protein</fullName>
    </submittedName>
</protein>
<dbReference type="InterPro" id="IPR026816">
    <property type="entry name" value="Flavodoxin_dom"/>
</dbReference>
<evidence type="ECO:0000313" key="2">
    <source>
        <dbReference type="EMBL" id="MDB8019371.1"/>
    </source>
</evidence>
<sequence length="167" mass="18217">MKTAIVYASVHHGNTKKIIDEIAKTNDVELIDATQTVEKDLSEYDLIGFASGVYGGKFHQSVLKFASVNLTDNKNVFLICTYGGRPVFKSIEQVIAYKHDNIVGRFSCKGFDTFGPFKLIGGVSKGHPDEKDLAAAVEFYNGLAEQHITGIINGKAAMMILDGDNVK</sequence>
<dbReference type="RefSeq" id="WP_306775940.1">
    <property type="nucleotide sequence ID" value="NZ_JADPAO010000050.1"/>
</dbReference>